<dbReference type="Pfam" id="PF04577">
    <property type="entry name" value="Glyco_transf_61"/>
    <property type="match status" value="1"/>
</dbReference>
<feature type="domain" description="TOD1/MUCI70 glycosyltransferase-like" evidence="2">
    <location>
        <begin position="523"/>
        <end position="664"/>
    </location>
</feature>
<dbReference type="Pfam" id="PF04765">
    <property type="entry name" value="TOD1_MUCI70"/>
    <property type="match status" value="1"/>
</dbReference>
<protein>
    <submittedName>
        <fullName evidence="3">DUF563 domain-containing protein</fullName>
    </submittedName>
</protein>
<dbReference type="InterPro" id="IPR007739">
    <property type="entry name" value="RgpF"/>
</dbReference>
<sequence length="1112" mass="127145">MDDVKRCVFESGLFDSEWYSKRYPDVKATALDPLDHYLYVGAFLGRRPSDAFLPEEMANLTGARDALPLLDFIKRNNISFDRSWYLKRNQDVARVKKDPHAHYLAYGFKEGRPSNAISETAKDFDAVWYHQKYLASENYNESPLIHYCNIGSALGYLPSKRGGSIISDYRRFGYVEYGASTENIIHFDEATAIRDEFNLSVVVHMHVFYEEYLEEMCRSLINIPVDFTLFVSLTVDRFQIDDIRNRLRNHLPHVRTIIVRETPNRGRDIAPFLVEFGREIAEFDLVLHIHSKRTLHNPAHVGWRRYLLHCVCGNRDTVSQVLNAFFEDEKLGAVFPPYYPTLRLQPSWGRNYGKVTGIVEKMRLGTAPVDCPNYPAGSFFWARTAALMPLLTGVLSLEDFDAESGQIDGTTAHAVERLFGLLPLKLGYKSEARYTDVAYNLVNFYSRERTFTERPDRSADVQSYIDARKRPERRARIAVATAIIGDYDVLQLPEHIDPDVDYFCFSDARIDGYDVFEIRTVDYLNDDPRRVARYVKTNLLRLLKGYDYLIWVDSNVQIRGSLDKFISKMEDSDAAVGVIYHPTRMTYLDEAKEVTARKLDDQNVVQQQVEGYRKTIDLEEDRLIETNFMIFNARDGRARAFADVWWCEIQKKSKRDQLSVNYALRASGTQAQPLLDDGYSCRDYPGFRLFFHGTGPEVMLSRHRRDDGSIRAGTLGRVISLPPVETVEDLLSSNSDCSLLVHRVVDEPDVSVTDHIRGSSANIADLQTNTLANGVSVSNWIPSRWIASKWEANIEISCIHQAICFGGLISRTYPDYHESGQLFLTRDGNLLESTFGVWNGEGLIPNNLLKKVDEEQWQLLRSPKYDVLDGKYMLLGSLQPHFGHSLLEGLSRVWPLHVSQAFRDDMKYLVFEPGLRDYHQVFLQHAGIDLERVVHAPATGIRVERLYVPTPSIRSHRWISPLQGKTWATISDSVSSRAPTRRVYLTRQKIGERPLLNEEKVAACFSEFGYEIIAPETLTVEEQIEMAATSTHLAGPVGSQMYLAAFQKRGGKKLIIAPANFYAKDDLLISRVTQGSCDVVFGTKTDNFSDRDKRSWYIDIEKVRAALRRHLS</sequence>
<dbReference type="Pfam" id="PF05045">
    <property type="entry name" value="RgpF"/>
    <property type="match status" value="1"/>
</dbReference>
<feature type="domain" description="Glycosyltransferase 61 catalytic" evidence="1">
    <location>
        <begin position="882"/>
        <end position="1050"/>
    </location>
</feature>
<dbReference type="InterPro" id="IPR048354">
    <property type="entry name" value="TOD1_MUCI70_glycTrfase_dom"/>
</dbReference>
<dbReference type="InterPro" id="IPR049625">
    <property type="entry name" value="Glyco_transf_61_cat"/>
</dbReference>
<evidence type="ECO:0000259" key="2">
    <source>
        <dbReference type="Pfam" id="PF04765"/>
    </source>
</evidence>
<reference evidence="3" key="1">
    <citation type="submission" date="2020-09" db="EMBL/GenBank/DDBJ databases">
        <title>Genome seq and assembly of Tianweitania sp.</title>
        <authorList>
            <person name="Chhetri G."/>
        </authorList>
    </citation>
    <scope>NUCLEOTIDE SEQUENCE</scope>
    <source>
        <strain evidence="3">Rool2</strain>
    </source>
</reference>
<evidence type="ECO:0000259" key="1">
    <source>
        <dbReference type="Pfam" id="PF04577"/>
    </source>
</evidence>
<evidence type="ECO:0000313" key="3">
    <source>
        <dbReference type="EMBL" id="MBD0413196.1"/>
    </source>
</evidence>
<dbReference type="AlphaFoldDB" id="A0A8J6PH05"/>
<dbReference type="GO" id="GO:0016757">
    <property type="term" value="F:glycosyltransferase activity"/>
    <property type="evidence" value="ECO:0007669"/>
    <property type="project" value="InterPro"/>
</dbReference>
<dbReference type="Proteomes" id="UP000643405">
    <property type="component" value="Unassembled WGS sequence"/>
</dbReference>
<evidence type="ECO:0000313" key="4">
    <source>
        <dbReference type="Proteomes" id="UP000643405"/>
    </source>
</evidence>
<accession>A0A8J6PH05</accession>
<organism evidence="3 4">
    <name type="scientific">Oryzicola mucosus</name>
    <dbReference type="NCBI Taxonomy" id="2767425"/>
    <lineage>
        <taxon>Bacteria</taxon>
        <taxon>Pseudomonadati</taxon>
        <taxon>Pseudomonadota</taxon>
        <taxon>Alphaproteobacteria</taxon>
        <taxon>Hyphomicrobiales</taxon>
        <taxon>Phyllobacteriaceae</taxon>
        <taxon>Oryzicola</taxon>
    </lineage>
</organism>
<gene>
    <name evidence="3" type="ORF">ICI42_00815</name>
</gene>
<comment type="caution">
    <text evidence="3">The sequence shown here is derived from an EMBL/GenBank/DDBJ whole genome shotgun (WGS) entry which is preliminary data.</text>
</comment>
<keyword evidence="4" id="KW-1185">Reference proteome</keyword>
<proteinExistence type="predicted"/>
<dbReference type="RefSeq" id="WP_188162648.1">
    <property type="nucleotide sequence ID" value="NZ_JACVVX010000001.1"/>
</dbReference>
<name>A0A8J6PH05_9HYPH</name>
<dbReference type="EMBL" id="JACVVX010000001">
    <property type="protein sequence ID" value="MBD0413196.1"/>
    <property type="molecule type" value="Genomic_DNA"/>
</dbReference>